<reference evidence="2 5" key="3">
    <citation type="submission" date="2019-06" db="EMBL/GenBank/DDBJ databases">
        <title>Whole genome shotgun sequence of Brevibacillus reuszeri NBRC 15719.</title>
        <authorList>
            <person name="Hosoyama A."/>
            <person name="Uohara A."/>
            <person name="Ohji S."/>
            <person name="Ichikawa N."/>
        </authorList>
    </citation>
    <scope>NUCLEOTIDE SEQUENCE [LARGE SCALE GENOMIC DNA]</scope>
    <source>
        <strain evidence="2 5">NBRC 15719</strain>
    </source>
</reference>
<dbReference type="AlphaFoldDB" id="A0A0K9YXE5"/>
<evidence type="ECO:0000313" key="5">
    <source>
        <dbReference type="Proteomes" id="UP000319578"/>
    </source>
</evidence>
<gene>
    <name evidence="3" type="ORF">ADS79_05030</name>
    <name evidence="2" type="ORF">BRE01_20030</name>
</gene>
<name>A0A0K9YXE5_9BACL</name>
<dbReference type="Gene3D" id="1.25.10.10">
    <property type="entry name" value="Leucine-rich Repeat Variant"/>
    <property type="match status" value="1"/>
</dbReference>
<evidence type="ECO:0000313" key="3">
    <source>
        <dbReference type="EMBL" id="KNB73327.1"/>
    </source>
</evidence>
<dbReference type="EMBL" id="LGIQ01000005">
    <property type="protein sequence ID" value="KNB73327.1"/>
    <property type="molecule type" value="Genomic_DNA"/>
</dbReference>
<feature type="transmembrane region" description="Helical" evidence="1">
    <location>
        <begin position="6"/>
        <end position="29"/>
    </location>
</feature>
<keyword evidence="1" id="KW-0472">Membrane</keyword>
<evidence type="ECO:0000313" key="2">
    <source>
        <dbReference type="EMBL" id="GED68301.1"/>
    </source>
</evidence>
<evidence type="ECO:0000256" key="1">
    <source>
        <dbReference type="SAM" id="Phobius"/>
    </source>
</evidence>
<accession>A0A0K9YXE5</accession>
<protein>
    <recommendedName>
        <fullName evidence="6">HEAT repeat domain-containing protein</fullName>
    </recommendedName>
</protein>
<evidence type="ECO:0008006" key="6">
    <source>
        <dbReference type="Google" id="ProtNLM"/>
    </source>
</evidence>
<dbReference type="Proteomes" id="UP000319578">
    <property type="component" value="Unassembled WGS sequence"/>
</dbReference>
<organism evidence="3 4">
    <name type="scientific">Brevibacillus reuszeri</name>
    <dbReference type="NCBI Taxonomy" id="54915"/>
    <lineage>
        <taxon>Bacteria</taxon>
        <taxon>Bacillati</taxon>
        <taxon>Bacillota</taxon>
        <taxon>Bacilli</taxon>
        <taxon>Bacillales</taxon>
        <taxon>Paenibacillaceae</taxon>
        <taxon>Brevibacillus</taxon>
    </lineage>
</organism>
<dbReference type="EMBL" id="BJON01000008">
    <property type="protein sequence ID" value="GED68301.1"/>
    <property type="molecule type" value="Genomic_DNA"/>
</dbReference>
<dbReference type="Pfam" id="PF03130">
    <property type="entry name" value="HEAT_PBS"/>
    <property type="match status" value="1"/>
</dbReference>
<dbReference type="STRING" id="54915.ADS79_05030"/>
<evidence type="ECO:0000313" key="4">
    <source>
        <dbReference type="Proteomes" id="UP000036834"/>
    </source>
</evidence>
<dbReference type="SUPFAM" id="SSF48371">
    <property type="entry name" value="ARM repeat"/>
    <property type="match status" value="1"/>
</dbReference>
<dbReference type="InterPro" id="IPR011989">
    <property type="entry name" value="ARM-like"/>
</dbReference>
<dbReference type="InterPro" id="IPR016024">
    <property type="entry name" value="ARM-type_fold"/>
</dbReference>
<dbReference type="RefSeq" id="WP_049737324.1">
    <property type="nucleotide sequence ID" value="NZ_BJON01000008.1"/>
</dbReference>
<dbReference type="PATRIC" id="fig|54915.3.peg.6403"/>
<proteinExistence type="predicted"/>
<reference evidence="3" key="2">
    <citation type="submission" date="2015-07" db="EMBL/GenBank/DDBJ databases">
        <title>MeaNS - Measles Nucleotide Surveillance Program.</title>
        <authorList>
            <person name="Tran T."/>
            <person name="Druce J."/>
        </authorList>
    </citation>
    <scope>NUCLEOTIDE SEQUENCE</scope>
    <source>
        <strain evidence="3">DSM 9887</strain>
    </source>
</reference>
<dbReference type="OrthoDB" id="2112914at2"/>
<comment type="caution">
    <text evidence="3">The sequence shown here is derived from an EMBL/GenBank/DDBJ whole genome shotgun (WGS) entry which is preliminary data.</text>
</comment>
<dbReference type="Pfam" id="PF13646">
    <property type="entry name" value="HEAT_2"/>
    <property type="match status" value="1"/>
</dbReference>
<dbReference type="Proteomes" id="UP000036834">
    <property type="component" value="Unassembled WGS sequence"/>
</dbReference>
<keyword evidence="5" id="KW-1185">Reference proteome</keyword>
<dbReference type="InterPro" id="IPR004155">
    <property type="entry name" value="PBS_lyase_HEAT"/>
</dbReference>
<keyword evidence="1" id="KW-0812">Transmembrane</keyword>
<dbReference type="SMART" id="SM00567">
    <property type="entry name" value="EZ_HEAT"/>
    <property type="match status" value="3"/>
</dbReference>
<keyword evidence="1" id="KW-1133">Transmembrane helix</keyword>
<sequence length="394" mass="45578">METPLTTAVLFLYALCVVMIVGLFVLFSLKISNIRAEKKARLCQEKYRDYFVYLQAHGEEEERLKVPHGEVTQNEKQIMQKKLFELMELFTGVHRQKLIWLCEDLGLVELDRKRLNGWRKWTRVDAAYNLGMMRSKEALPDLLKLLENSSYDPTIFIIARSIARCAQDTGDLRELVVLLVRYKKNFHELVVDILSDSPIDTAPLFASFLREKNTDLVKIGLVGFLAQTKPENEPALYQLLESEDKDIRIKAVKLLCQDARYLTDQRVKEFMNHKDWEIRAMMAKAVGALGLTEYIPLLKSAVGDSSWWVRHHSAYSLTELAVEGFAALCEILKEERMGNKLQMAHQVIQEELEKGKQQLATSQDVDRQLQYNQKLHLYHKSYRKTISAVAALER</sequence>
<reference evidence="4" key="1">
    <citation type="submission" date="2015-07" db="EMBL/GenBank/DDBJ databases">
        <title>Genome sequencing project for genomic taxonomy and phylogenomics of Bacillus-like bacteria.</title>
        <authorList>
            <person name="Liu B."/>
            <person name="Wang J."/>
            <person name="Zhu Y."/>
            <person name="Liu G."/>
            <person name="Chen Q."/>
            <person name="Chen Z."/>
            <person name="Lan J."/>
            <person name="Che J."/>
            <person name="Ge C."/>
            <person name="Shi H."/>
            <person name="Pan Z."/>
            <person name="Liu X."/>
        </authorList>
    </citation>
    <scope>NUCLEOTIDE SEQUENCE [LARGE SCALE GENOMIC DNA]</scope>
    <source>
        <strain evidence="4">DSM 9887</strain>
    </source>
</reference>